<keyword evidence="3" id="KW-0902">Two-component regulatory system</keyword>
<feature type="coiled-coil region" evidence="4">
    <location>
        <begin position="161"/>
        <end position="191"/>
    </location>
</feature>
<dbReference type="InterPro" id="IPR011712">
    <property type="entry name" value="Sig_transdc_His_kin_sub3_dim/P"/>
</dbReference>
<feature type="transmembrane region" description="Helical" evidence="5">
    <location>
        <begin position="134"/>
        <end position="152"/>
    </location>
</feature>
<dbReference type="Gene3D" id="3.30.565.10">
    <property type="entry name" value="Histidine kinase-like ATPase, C-terminal domain"/>
    <property type="match status" value="1"/>
</dbReference>
<dbReference type="InterPro" id="IPR036890">
    <property type="entry name" value="HATPase_C_sf"/>
</dbReference>
<sequence>MSEPRFDAEPGWLLSCFFLLFAVPSLWQLVTSGRPTELIAAGLAGFAVYAVLYVVAASRMWRLRLRWKLVFTAFLLALPTALVVLLGLTSSWTFVYGLSLVAIMLPTGLAFAVGLPTLTALAVLITVNLGVDFLFSDWVMLAAVFAATWFMGRLIRANYALATAQEEIARLAAAQERARLAEELREDLGRSLAAITAKAGSVCVELERGDTPVANVREVEDLAREAVTQVRATVSGYRTASLAAEVVGARAALEAAGITADLPTAVDRVAPAYREAFAYALRDGVTAVLRRASGATRCEVRLGESWLEVRDNGTACVPVADSGGVDSGLVERVAGIGGRIDTGPCAEGGFRLRVAVPS</sequence>
<feature type="transmembrane region" description="Helical" evidence="5">
    <location>
        <begin position="36"/>
        <end position="57"/>
    </location>
</feature>
<feature type="transmembrane region" description="Helical" evidence="5">
    <location>
        <begin position="12"/>
        <end position="30"/>
    </location>
</feature>
<gene>
    <name evidence="7" type="ORF">ACFFH7_38970</name>
</gene>
<keyword evidence="5" id="KW-1133">Transmembrane helix</keyword>
<accession>A0ABV6N626</accession>
<organism evidence="7 8">
    <name type="scientific">Kutzneria chonburiensis</name>
    <dbReference type="NCBI Taxonomy" id="1483604"/>
    <lineage>
        <taxon>Bacteria</taxon>
        <taxon>Bacillati</taxon>
        <taxon>Actinomycetota</taxon>
        <taxon>Actinomycetes</taxon>
        <taxon>Pseudonocardiales</taxon>
        <taxon>Pseudonocardiaceae</taxon>
        <taxon>Kutzneria</taxon>
    </lineage>
</organism>
<keyword evidence="4" id="KW-0175">Coiled coil</keyword>
<dbReference type="Proteomes" id="UP001589810">
    <property type="component" value="Unassembled WGS sequence"/>
</dbReference>
<keyword evidence="5" id="KW-0472">Membrane</keyword>
<dbReference type="PANTHER" id="PTHR24421:SF63">
    <property type="entry name" value="SENSOR HISTIDINE KINASE DESK"/>
    <property type="match status" value="1"/>
</dbReference>
<evidence type="ECO:0000256" key="3">
    <source>
        <dbReference type="ARBA" id="ARBA00023012"/>
    </source>
</evidence>
<evidence type="ECO:0000256" key="5">
    <source>
        <dbReference type="SAM" id="Phobius"/>
    </source>
</evidence>
<evidence type="ECO:0000256" key="1">
    <source>
        <dbReference type="ARBA" id="ARBA00022679"/>
    </source>
</evidence>
<keyword evidence="2 7" id="KW-0418">Kinase</keyword>
<comment type="caution">
    <text evidence="7">The sequence shown here is derived from an EMBL/GenBank/DDBJ whole genome shotgun (WGS) entry which is preliminary data.</text>
</comment>
<evidence type="ECO:0000259" key="6">
    <source>
        <dbReference type="Pfam" id="PF07730"/>
    </source>
</evidence>
<keyword evidence="8" id="KW-1185">Reference proteome</keyword>
<keyword evidence="5" id="KW-0812">Transmembrane</keyword>
<dbReference type="InterPro" id="IPR050482">
    <property type="entry name" value="Sensor_HK_TwoCompSys"/>
</dbReference>
<protein>
    <submittedName>
        <fullName evidence="7">Sensor histidine kinase</fullName>
    </submittedName>
</protein>
<reference evidence="7 8" key="1">
    <citation type="submission" date="2024-09" db="EMBL/GenBank/DDBJ databases">
        <authorList>
            <person name="Sun Q."/>
            <person name="Mori K."/>
        </authorList>
    </citation>
    <scope>NUCLEOTIDE SEQUENCE [LARGE SCALE GENOMIC DNA]</scope>
    <source>
        <strain evidence="7 8">TBRC 1432</strain>
    </source>
</reference>
<dbReference type="RefSeq" id="WP_273938598.1">
    <property type="nucleotide sequence ID" value="NZ_CP097263.1"/>
</dbReference>
<evidence type="ECO:0000256" key="2">
    <source>
        <dbReference type="ARBA" id="ARBA00022777"/>
    </source>
</evidence>
<feature type="transmembrane region" description="Helical" evidence="5">
    <location>
        <begin position="94"/>
        <end position="127"/>
    </location>
</feature>
<dbReference type="GO" id="GO:0016301">
    <property type="term" value="F:kinase activity"/>
    <property type="evidence" value="ECO:0007669"/>
    <property type="project" value="UniProtKB-KW"/>
</dbReference>
<dbReference type="EMBL" id="JBHLUD010000014">
    <property type="protein sequence ID" value="MFC0547545.1"/>
    <property type="molecule type" value="Genomic_DNA"/>
</dbReference>
<evidence type="ECO:0000256" key="4">
    <source>
        <dbReference type="SAM" id="Coils"/>
    </source>
</evidence>
<feature type="domain" description="Signal transduction histidine kinase subgroup 3 dimerisation and phosphoacceptor" evidence="6">
    <location>
        <begin position="176"/>
        <end position="241"/>
    </location>
</feature>
<name>A0ABV6N626_9PSEU</name>
<evidence type="ECO:0000313" key="7">
    <source>
        <dbReference type="EMBL" id="MFC0547545.1"/>
    </source>
</evidence>
<dbReference type="PANTHER" id="PTHR24421">
    <property type="entry name" value="NITRATE/NITRITE SENSOR PROTEIN NARX-RELATED"/>
    <property type="match status" value="1"/>
</dbReference>
<dbReference type="Gene3D" id="1.20.5.1930">
    <property type="match status" value="1"/>
</dbReference>
<keyword evidence="1" id="KW-0808">Transferase</keyword>
<proteinExistence type="predicted"/>
<evidence type="ECO:0000313" key="8">
    <source>
        <dbReference type="Proteomes" id="UP001589810"/>
    </source>
</evidence>
<dbReference type="Pfam" id="PF07730">
    <property type="entry name" value="HisKA_3"/>
    <property type="match status" value="1"/>
</dbReference>
<feature type="transmembrane region" description="Helical" evidence="5">
    <location>
        <begin position="69"/>
        <end position="88"/>
    </location>
</feature>